<dbReference type="Proteomes" id="UP001207742">
    <property type="component" value="Unassembled WGS sequence"/>
</dbReference>
<evidence type="ECO:0000313" key="3">
    <source>
        <dbReference type="Proteomes" id="UP001207742"/>
    </source>
</evidence>
<keyword evidence="1" id="KW-0812">Transmembrane</keyword>
<gene>
    <name evidence="2" type="ORF">OL497_04985</name>
</gene>
<accession>A0ABT3IHF8</accession>
<comment type="caution">
    <text evidence="2">The sequence shown here is derived from an EMBL/GenBank/DDBJ whole genome shotgun (WGS) entry which is preliminary data.</text>
</comment>
<evidence type="ECO:0008006" key="4">
    <source>
        <dbReference type="Google" id="ProtNLM"/>
    </source>
</evidence>
<feature type="transmembrane region" description="Helical" evidence="1">
    <location>
        <begin position="153"/>
        <end position="175"/>
    </location>
</feature>
<evidence type="ECO:0000256" key="1">
    <source>
        <dbReference type="SAM" id="Phobius"/>
    </source>
</evidence>
<feature type="transmembrane region" description="Helical" evidence="1">
    <location>
        <begin position="76"/>
        <end position="96"/>
    </location>
</feature>
<feature type="transmembrane region" description="Helical" evidence="1">
    <location>
        <begin position="48"/>
        <end position="70"/>
    </location>
</feature>
<feature type="transmembrane region" description="Helical" evidence="1">
    <location>
        <begin position="126"/>
        <end position="147"/>
    </location>
</feature>
<reference evidence="2 3" key="1">
    <citation type="submission" date="2022-10" db="EMBL/GenBank/DDBJ databases">
        <title>Chitinophaga nivalis PC15 sp. nov., isolated from Pyeongchang county, South Korea.</title>
        <authorList>
            <person name="Trinh H.N."/>
        </authorList>
    </citation>
    <scope>NUCLEOTIDE SEQUENCE [LARGE SCALE GENOMIC DNA]</scope>
    <source>
        <strain evidence="2 3">PC14</strain>
    </source>
</reference>
<dbReference type="EMBL" id="JAPDNS010000001">
    <property type="protein sequence ID" value="MCW3483235.1"/>
    <property type="molecule type" value="Genomic_DNA"/>
</dbReference>
<organism evidence="2 3">
    <name type="scientific">Chitinophaga nivalis</name>
    <dbReference type="NCBI Taxonomy" id="2991709"/>
    <lineage>
        <taxon>Bacteria</taxon>
        <taxon>Pseudomonadati</taxon>
        <taxon>Bacteroidota</taxon>
        <taxon>Chitinophagia</taxon>
        <taxon>Chitinophagales</taxon>
        <taxon>Chitinophagaceae</taxon>
        <taxon>Chitinophaga</taxon>
    </lineage>
</organism>
<evidence type="ECO:0000313" key="2">
    <source>
        <dbReference type="EMBL" id="MCW3483235.1"/>
    </source>
</evidence>
<keyword evidence="3" id="KW-1185">Reference proteome</keyword>
<keyword evidence="1" id="KW-0472">Membrane</keyword>
<proteinExistence type="predicted"/>
<sequence>MENTDILQIWDSYHQKLEASLQLNRQNAVDITRLKVQSLIASMQPIKIFALLTGVLWVLFVDGLIITLYPVANVCFLVSAVMQVLLTKLAIGIYLYQLILIRQVDISEPILATQEKIARLQSTSLWVARLLFLQLPVWTTFYLNATMLANGHWLLWLLQGAVTIGFTVLAIWLFVRIRFENRHEKWFRWIFGGKEWLPVIKSWDLLQQLAAYEEPVEQ</sequence>
<protein>
    <recommendedName>
        <fullName evidence="4">Serine/threonine protein kinase</fullName>
    </recommendedName>
</protein>
<name>A0ABT3IHF8_9BACT</name>
<keyword evidence="1" id="KW-1133">Transmembrane helix</keyword>
<dbReference type="RefSeq" id="WP_264728368.1">
    <property type="nucleotide sequence ID" value="NZ_JAPDNR010000001.1"/>
</dbReference>